<evidence type="ECO:0000256" key="2">
    <source>
        <dbReference type="SAM" id="Phobius"/>
    </source>
</evidence>
<evidence type="ECO:0000313" key="5">
    <source>
        <dbReference type="Proteomes" id="UP001301769"/>
    </source>
</evidence>
<feature type="chain" id="PRO_5042820191" evidence="3">
    <location>
        <begin position="28"/>
        <end position="259"/>
    </location>
</feature>
<keyword evidence="2" id="KW-1133">Transmembrane helix</keyword>
<keyword evidence="2" id="KW-0812">Transmembrane</keyword>
<dbReference type="EMBL" id="MU858131">
    <property type="protein sequence ID" value="KAK4212224.1"/>
    <property type="molecule type" value="Genomic_DNA"/>
</dbReference>
<comment type="caution">
    <text evidence="4">The sequence shown here is derived from an EMBL/GenBank/DDBJ whole genome shotgun (WGS) entry which is preliminary data.</text>
</comment>
<reference evidence="4" key="2">
    <citation type="submission" date="2023-05" db="EMBL/GenBank/DDBJ databases">
        <authorList>
            <consortium name="Lawrence Berkeley National Laboratory"/>
            <person name="Steindorff A."/>
            <person name="Hensen N."/>
            <person name="Bonometti L."/>
            <person name="Westerberg I."/>
            <person name="Brannstrom I.O."/>
            <person name="Guillou S."/>
            <person name="Cros-Aarteil S."/>
            <person name="Calhoun S."/>
            <person name="Haridas S."/>
            <person name="Kuo A."/>
            <person name="Mondo S."/>
            <person name="Pangilinan J."/>
            <person name="Riley R."/>
            <person name="Labutti K."/>
            <person name="Andreopoulos B."/>
            <person name="Lipzen A."/>
            <person name="Chen C."/>
            <person name="Yanf M."/>
            <person name="Daum C."/>
            <person name="Ng V."/>
            <person name="Clum A."/>
            <person name="Ohm R."/>
            <person name="Martin F."/>
            <person name="Silar P."/>
            <person name="Natvig D."/>
            <person name="Lalanne C."/>
            <person name="Gautier V."/>
            <person name="Ament-Velasquez S.L."/>
            <person name="Kruys A."/>
            <person name="Hutchinson M.I."/>
            <person name="Powell A.J."/>
            <person name="Barry K."/>
            <person name="Miller A.N."/>
            <person name="Grigoriev I.V."/>
            <person name="Debuchy R."/>
            <person name="Gladieux P."/>
            <person name="Thoren M.H."/>
            <person name="Johannesson H."/>
        </authorList>
    </citation>
    <scope>NUCLEOTIDE SEQUENCE</scope>
    <source>
        <strain evidence="4">PSN293</strain>
    </source>
</reference>
<dbReference type="Proteomes" id="UP001301769">
    <property type="component" value="Unassembled WGS sequence"/>
</dbReference>
<organism evidence="4 5">
    <name type="scientific">Rhypophila decipiens</name>
    <dbReference type="NCBI Taxonomy" id="261697"/>
    <lineage>
        <taxon>Eukaryota</taxon>
        <taxon>Fungi</taxon>
        <taxon>Dikarya</taxon>
        <taxon>Ascomycota</taxon>
        <taxon>Pezizomycotina</taxon>
        <taxon>Sordariomycetes</taxon>
        <taxon>Sordariomycetidae</taxon>
        <taxon>Sordariales</taxon>
        <taxon>Naviculisporaceae</taxon>
        <taxon>Rhypophila</taxon>
    </lineage>
</organism>
<keyword evidence="5" id="KW-1185">Reference proteome</keyword>
<gene>
    <name evidence="4" type="ORF">QBC37DRAFT_466085</name>
</gene>
<evidence type="ECO:0000256" key="3">
    <source>
        <dbReference type="SAM" id="SignalP"/>
    </source>
</evidence>
<dbReference type="AlphaFoldDB" id="A0AAN6Y3Z4"/>
<sequence>MRHRLLSSPSLILTMMIVLDHLPVAIAVAQCFGIDGQKSALAPCNSSATGSGNSHSACCDESKQEACLSSGLCYATQRGDNNTFWSQGCTDPMGRDPACPSYCGAASQFISSKAGPPLPLQPSYTMLFCGDAKWCCCFDNLGKTCDKTECCSRNFTLTQGLGTVVQQFSNAMIGPGANEDENENDTSCRSRAGGDCEGGDGRERGMRMIPFVVAGVLGSLLLATVVAFGFSCTQNRRLRRQVESLQNMAANSNQKSSSS</sequence>
<proteinExistence type="predicted"/>
<accession>A0AAN6Y3Z4</accession>
<feature type="compositionally biased region" description="Basic and acidic residues" evidence="1">
    <location>
        <begin position="186"/>
        <end position="196"/>
    </location>
</feature>
<protein>
    <submittedName>
        <fullName evidence="4">Uncharacterized protein</fullName>
    </submittedName>
</protein>
<name>A0AAN6Y3Z4_9PEZI</name>
<evidence type="ECO:0000313" key="4">
    <source>
        <dbReference type="EMBL" id="KAK4212224.1"/>
    </source>
</evidence>
<feature type="non-terminal residue" evidence="4">
    <location>
        <position position="259"/>
    </location>
</feature>
<evidence type="ECO:0000256" key="1">
    <source>
        <dbReference type="SAM" id="MobiDB-lite"/>
    </source>
</evidence>
<feature type="region of interest" description="Disordered" evidence="1">
    <location>
        <begin position="174"/>
        <end position="196"/>
    </location>
</feature>
<feature type="signal peptide" evidence="3">
    <location>
        <begin position="1"/>
        <end position="27"/>
    </location>
</feature>
<keyword evidence="3" id="KW-0732">Signal</keyword>
<reference evidence="4" key="1">
    <citation type="journal article" date="2023" name="Mol. Phylogenet. Evol.">
        <title>Genome-scale phylogeny and comparative genomics of the fungal order Sordariales.</title>
        <authorList>
            <person name="Hensen N."/>
            <person name="Bonometti L."/>
            <person name="Westerberg I."/>
            <person name="Brannstrom I.O."/>
            <person name="Guillou S."/>
            <person name="Cros-Aarteil S."/>
            <person name="Calhoun S."/>
            <person name="Haridas S."/>
            <person name="Kuo A."/>
            <person name="Mondo S."/>
            <person name="Pangilinan J."/>
            <person name="Riley R."/>
            <person name="LaButti K."/>
            <person name="Andreopoulos B."/>
            <person name="Lipzen A."/>
            <person name="Chen C."/>
            <person name="Yan M."/>
            <person name="Daum C."/>
            <person name="Ng V."/>
            <person name="Clum A."/>
            <person name="Steindorff A."/>
            <person name="Ohm R.A."/>
            <person name="Martin F."/>
            <person name="Silar P."/>
            <person name="Natvig D.O."/>
            <person name="Lalanne C."/>
            <person name="Gautier V."/>
            <person name="Ament-Velasquez S.L."/>
            <person name="Kruys A."/>
            <person name="Hutchinson M.I."/>
            <person name="Powell A.J."/>
            <person name="Barry K."/>
            <person name="Miller A.N."/>
            <person name="Grigoriev I.V."/>
            <person name="Debuchy R."/>
            <person name="Gladieux P."/>
            <person name="Hiltunen Thoren M."/>
            <person name="Johannesson H."/>
        </authorList>
    </citation>
    <scope>NUCLEOTIDE SEQUENCE</scope>
    <source>
        <strain evidence="4">PSN293</strain>
    </source>
</reference>
<keyword evidence="2" id="KW-0472">Membrane</keyword>
<feature type="transmembrane region" description="Helical" evidence="2">
    <location>
        <begin position="208"/>
        <end position="230"/>
    </location>
</feature>